<dbReference type="Pfam" id="PF19814">
    <property type="entry name" value="DUF6297"/>
    <property type="match status" value="1"/>
</dbReference>
<reference evidence="2 3" key="1">
    <citation type="submission" date="2019-03" db="EMBL/GenBank/DDBJ databases">
        <title>Genomic Encyclopedia of Type Strains, Phase IV (KMG-IV): sequencing the most valuable type-strain genomes for metagenomic binning, comparative biology and taxonomic classification.</title>
        <authorList>
            <person name="Goeker M."/>
        </authorList>
    </citation>
    <scope>NUCLEOTIDE SEQUENCE [LARGE SCALE GENOMIC DNA]</scope>
    <source>
        <strain evidence="2 3">DSM 45934</strain>
    </source>
</reference>
<comment type="caution">
    <text evidence="2">The sequence shown here is derived from an EMBL/GenBank/DDBJ whole genome shotgun (WGS) entry which is preliminary data.</text>
</comment>
<dbReference type="EMBL" id="SLWS01000013">
    <property type="protein sequence ID" value="TCO50640.1"/>
    <property type="molecule type" value="Genomic_DNA"/>
</dbReference>
<accession>A0A4V2S542</accession>
<keyword evidence="3" id="KW-1185">Reference proteome</keyword>
<feature type="transmembrane region" description="Helical" evidence="1">
    <location>
        <begin position="73"/>
        <end position="92"/>
    </location>
</feature>
<organism evidence="2 3">
    <name type="scientific">Actinocrispum wychmicini</name>
    <dbReference type="NCBI Taxonomy" id="1213861"/>
    <lineage>
        <taxon>Bacteria</taxon>
        <taxon>Bacillati</taxon>
        <taxon>Actinomycetota</taxon>
        <taxon>Actinomycetes</taxon>
        <taxon>Pseudonocardiales</taxon>
        <taxon>Pseudonocardiaceae</taxon>
        <taxon>Actinocrispum</taxon>
    </lineage>
</organism>
<evidence type="ECO:0000313" key="2">
    <source>
        <dbReference type="EMBL" id="TCO50640.1"/>
    </source>
</evidence>
<evidence type="ECO:0008006" key="4">
    <source>
        <dbReference type="Google" id="ProtNLM"/>
    </source>
</evidence>
<dbReference type="InterPro" id="IPR046264">
    <property type="entry name" value="DUF6297"/>
</dbReference>
<gene>
    <name evidence="2" type="ORF">EV192_11317</name>
</gene>
<dbReference type="Proteomes" id="UP000295680">
    <property type="component" value="Unassembled WGS sequence"/>
</dbReference>
<feature type="transmembrane region" description="Helical" evidence="1">
    <location>
        <begin position="347"/>
        <end position="368"/>
    </location>
</feature>
<feature type="transmembrane region" description="Helical" evidence="1">
    <location>
        <begin position="284"/>
        <end position="302"/>
    </location>
</feature>
<evidence type="ECO:0000313" key="3">
    <source>
        <dbReference type="Proteomes" id="UP000295680"/>
    </source>
</evidence>
<name>A0A4V2S542_9PSEU</name>
<feature type="transmembrane region" description="Helical" evidence="1">
    <location>
        <begin position="190"/>
        <end position="208"/>
    </location>
</feature>
<protein>
    <recommendedName>
        <fullName evidence="4">ABC-2 type transport system permease protein</fullName>
    </recommendedName>
</protein>
<keyword evidence="1" id="KW-0812">Transmembrane</keyword>
<keyword evidence="1" id="KW-1133">Transmembrane helix</keyword>
<dbReference type="AlphaFoldDB" id="A0A4V2S542"/>
<feature type="transmembrane region" description="Helical" evidence="1">
    <location>
        <begin position="17"/>
        <end position="35"/>
    </location>
</feature>
<sequence length="432" mass="45088">MRRGHRSGRRLARAGDVYMVALGVFIYGGIAIQAVRRLVARPPTGPAIHNLPVAQWLLLGCAVVALGLVVRGLLAFGPVVASGAFHFWLLATPLNRRGLLSRRFWWTAIAGTLLGALVGLGAAALLRADLPGKLISTAGGAALVLGAVALSVALQAKAKNGRAVSAALAVVGLLVLTMAVFVTPPLLDPPVAVVAAVVIPVYAIAHTYRALGTLTRSALATGAEMLSVTKAAMSWMDITMFAGIMTVRKWRGVGRVRSRSLGGTRYGAMLSADVRRLSRNRGRILAWAGLLLAPYAAVRVLPDLIVPAVQLVAATAAVSPLATGLRNVCRSPGLRRSLGGTDAGLRLVHLAVPAVLALVWTALTLPAASTVATVLAPVGAVAYTYRRATAPPVDYDWTAVDSPFGLVPPNMLRQLLRGPLLLVLLVGLQLNL</sequence>
<keyword evidence="1" id="KW-0472">Membrane</keyword>
<proteinExistence type="predicted"/>
<feature type="transmembrane region" description="Helical" evidence="1">
    <location>
        <begin position="134"/>
        <end position="154"/>
    </location>
</feature>
<feature type="transmembrane region" description="Helical" evidence="1">
    <location>
        <begin position="166"/>
        <end position="184"/>
    </location>
</feature>
<evidence type="ECO:0000256" key="1">
    <source>
        <dbReference type="SAM" id="Phobius"/>
    </source>
</evidence>
<feature type="transmembrane region" description="Helical" evidence="1">
    <location>
        <begin position="104"/>
        <end position="128"/>
    </location>
</feature>